<organism evidence="3">
    <name type="scientific">Candidatus Kentrum eta</name>
    <dbReference type="NCBI Taxonomy" id="2126337"/>
    <lineage>
        <taxon>Bacteria</taxon>
        <taxon>Pseudomonadati</taxon>
        <taxon>Pseudomonadota</taxon>
        <taxon>Gammaproteobacteria</taxon>
        <taxon>Candidatus Kentrum</taxon>
    </lineage>
</organism>
<dbReference type="AlphaFoldDB" id="A0A450U751"/>
<dbReference type="EMBL" id="CAADFG010000003">
    <property type="protein sequence ID" value="VFJ87477.1"/>
    <property type="molecule type" value="Genomic_DNA"/>
</dbReference>
<evidence type="ECO:0000256" key="1">
    <source>
        <dbReference type="ARBA" id="ARBA00008769"/>
    </source>
</evidence>
<dbReference type="GO" id="GO:0015288">
    <property type="term" value="F:porin activity"/>
    <property type="evidence" value="ECO:0007669"/>
    <property type="project" value="InterPro"/>
</dbReference>
<dbReference type="GO" id="GO:0016020">
    <property type="term" value="C:membrane"/>
    <property type="evidence" value="ECO:0007669"/>
    <property type="project" value="InterPro"/>
</dbReference>
<dbReference type="GO" id="GO:0008643">
    <property type="term" value="P:carbohydrate transport"/>
    <property type="evidence" value="ECO:0007669"/>
    <property type="project" value="InterPro"/>
</dbReference>
<comment type="similarity">
    <text evidence="1 2">Belongs to the OprB family.</text>
</comment>
<accession>A0A450U751</accession>
<dbReference type="InterPro" id="IPR038673">
    <property type="entry name" value="OprB_sf"/>
</dbReference>
<dbReference type="Gene3D" id="2.40.160.180">
    <property type="entry name" value="Carbohydrate-selective porin OprB"/>
    <property type="match status" value="1"/>
</dbReference>
<protein>
    <submittedName>
        <fullName evidence="3">Porin</fullName>
    </submittedName>
</protein>
<evidence type="ECO:0000313" key="5">
    <source>
        <dbReference type="EMBL" id="VFJ95801.1"/>
    </source>
</evidence>
<dbReference type="Pfam" id="PF04966">
    <property type="entry name" value="OprB"/>
    <property type="match status" value="1"/>
</dbReference>
<evidence type="ECO:0000256" key="2">
    <source>
        <dbReference type="RuleBase" id="RU363072"/>
    </source>
</evidence>
<proteinExistence type="inferred from homology"/>
<name>A0A450U751_9GAMM</name>
<dbReference type="EMBL" id="CAADFJ010000003">
    <property type="protein sequence ID" value="VFJ95801.1"/>
    <property type="molecule type" value="Genomic_DNA"/>
</dbReference>
<gene>
    <name evidence="3" type="ORF">BECKH772A_GA0070896_1000340</name>
    <name evidence="4" type="ORF">BECKH772B_GA0070898_1000339</name>
    <name evidence="5" type="ORF">BECKH772C_GA0070978_1000339</name>
</gene>
<evidence type="ECO:0000313" key="3">
    <source>
        <dbReference type="EMBL" id="VFJ87477.1"/>
    </source>
</evidence>
<sequence>MPIYPKNHASEPPPTKRRAIRNRPITTLLALALPFSTSALEITDNFSIDATLTGVFQHGEFSGAGIDDTGRGTVVTDIGVNFQPTERDEFDLVVSFSAGDALNDASPYSAHPLYADDLENDLEDINGRGRDYLLTAWYKHTFALSEETSLGLTGGIISATGYVDDNKYANDEVSQFMNEAFVNNTLMVPPDFDTGIAAELDVGSRWSARGVWMSSKTDMGPGGEDALETYNYFAGQLGFHTESGNYRLVVQGTGDDFADPTGTKTENLSSIGLSLDRRFTDTLGAFARFGWQNDDATVSHDALYSGGINISGKLWGRADDEAGFGYARLDGGNDGIEKTDIVEGYVKFQLSEYADLSLDIQYLDEETAGESNPHGFVYGVRVNGYF</sequence>
<dbReference type="InterPro" id="IPR007049">
    <property type="entry name" value="Carb-sel_porin_OprB"/>
</dbReference>
<reference evidence="3" key="1">
    <citation type="submission" date="2019-02" db="EMBL/GenBank/DDBJ databases">
        <authorList>
            <person name="Gruber-Vodicka R. H."/>
            <person name="Seah K. B. B."/>
        </authorList>
    </citation>
    <scope>NUCLEOTIDE SEQUENCE</scope>
    <source>
        <strain evidence="5">BECK_SA2B12</strain>
        <strain evidence="3">BECK_SA2B15</strain>
        <strain evidence="4">BECK_SA2B20</strain>
    </source>
</reference>
<dbReference type="EMBL" id="CAADFI010000003">
    <property type="protein sequence ID" value="VFJ89111.1"/>
    <property type="molecule type" value="Genomic_DNA"/>
</dbReference>
<evidence type="ECO:0000313" key="4">
    <source>
        <dbReference type="EMBL" id="VFJ89111.1"/>
    </source>
</evidence>